<protein>
    <submittedName>
        <fullName evidence="3">Uncharacterized protein</fullName>
    </submittedName>
</protein>
<feature type="region of interest" description="Disordered" evidence="1">
    <location>
        <begin position="35"/>
        <end position="63"/>
    </location>
</feature>
<dbReference type="EMBL" id="RKMK01000001">
    <property type="protein sequence ID" value="RXH02978.1"/>
    <property type="molecule type" value="Genomic_DNA"/>
</dbReference>
<accession>A0A4Q0QZ73</accession>
<evidence type="ECO:0000256" key="1">
    <source>
        <dbReference type="SAM" id="MobiDB-lite"/>
    </source>
</evidence>
<dbReference type="EMBL" id="RDRA01000007">
    <property type="protein sequence ID" value="RXG95488.1"/>
    <property type="molecule type" value="Genomic_DNA"/>
</dbReference>
<gene>
    <name evidence="3" type="ORF">EAS61_00355</name>
    <name evidence="2" type="ORF">EAS62_13415</name>
</gene>
<reference evidence="3 5" key="1">
    <citation type="submission" date="2018-11" db="EMBL/GenBank/DDBJ databases">
        <title>Bradyrhizobium sp. nov., isolated from effective nodules of peanut in China.</title>
        <authorList>
            <person name="Li Y."/>
        </authorList>
    </citation>
    <scope>NUCLEOTIDE SEQUENCE [LARGE SCALE GENOMIC DNA]</scope>
    <source>
        <strain evidence="3 5">CCBAU 51770</strain>
        <strain evidence="2 4">CCBAU 51781</strain>
    </source>
</reference>
<evidence type="ECO:0000313" key="2">
    <source>
        <dbReference type="EMBL" id="RXG95488.1"/>
    </source>
</evidence>
<sequence>MELLLAAAQCIKAPASCTPAKGTNCRRCAAAMRPGTSVHGRTSPQAVDWRPRKRCQPESIEKG</sequence>
<evidence type="ECO:0000313" key="3">
    <source>
        <dbReference type="EMBL" id="RXH02978.1"/>
    </source>
</evidence>
<evidence type="ECO:0000313" key="4">
    <source>
        <dbReference type="Proteomes" id="UP000289946"/>
    </source>
</evidence>
<keyword evidence="4" id="KW-1185">Reference proteome</keyword>
<dbReference type="AlphaFoldDB" id="A0A4Q0QZ73"/>
<dbReference type="Proteomes" id="UP000289946">
    <property type="component" value="Unassembled WGS sequence"/>
</dbReference>
<organism evidence="3 5">
    <name type="scientific">Bradyrhizobium zhanjiangense</name>
    <dbReference type="NCBI Taxonomy" id="1325107"/>
    <lineage>
        <taxon>Bacteria</taxon>
        <taxon>Pseudomonadati</taxon>
        <taxon>Pseudomonadota</taxon>
        <taxon>Alphaproteobacteria</taxon>
        <taxon>Hyphomicrobiales</taxon>
        <taxon>Nitrobacteraceae</taxon>
        <taxon>Bradyrhizobium</taxon>
    </lineage>
</organism>
<proteinExistence type="predicted"/>
<dbReference type="Proteomes" id="UP000290174">
    <property type="component" value="Unassembled WGS sequence"/>
</dbReference>
<name>A0A4Q0QZ73_9BRAD</name>
<comment type="caution">
    <text evidence="3">The sequence shown here is derived from an EMBL/GenBank/DDBJ whole genome shotgun (WGS) entry which is preliminary data.</text>
</comment>
<evidence type="ECO:0000313" key="5">
    <source>
        <dbReference type="Proteomes" id="UP000290174"/>
    </source>
</evidence>